<feature type="region of interest" description="Disordered" evidence="1">
    <location>
        <begin position="134"/>
        <end position="163"/>
    </location>
</feature>
<dbReference type="InterPro" id="IPR046036">
    <property type="entry name" value="DUF5994"/>
</dbReference>
<name>G8RHP9_MYCRN</name>
<dbReference type="PATRIC" id="fig|710685.3.peg.213"/>
<dbReference type="Proteomes" id="UP000005442">
    <property type="component" value="Chromosome"/>
</dbReference>
<sequence>MTTTIERTVTAPSRQPPIAGLRMQLKPGHQACGFVQGAWWPRSTLLTDELPPLLTAISLRLGTIERVQYHEEDWSPAPLHTDDIVLDASHDSPHVISLYGPQFGKLTLLVVPPYTDATHAYDVVTTAASALDSSTPDELLDNAGQSVADRPPKDVDVCLPSDR</sequence>
<gene>
    <name evidence="2" type="ordered locus">MycrhN_0208</name>
</gene>
<proteinExistence type="predicted"/>
<reference evidence="2 3" key="1">
    <citation type="submission" date="2011-12" db="EMBL/GenBank/DDBJ databases">
        <title>Complete sequence of Mycobacterium rhodesiae NBB3.</title>
        <authorList>
            <consortium name="US DOE Joint Genome Institute"/>
            <person name="Lucas S."/>
            <person name="Han J."/>
            <person name="Lapidus A."/>
            <person name="Cheng J.-F."/>
            <person name="Goodwin L."/>
            <person name="Pitluck S."/>
            <person name="Peters L."/>
            <person name="Mikhailova N."/>
            <person name="Gu W."/>
            <person name="Detter J.C."/>
            <person name="Han C."/>
            <person name="Tapia R."/>
            <person name="Land M."/>
            <person name="Hauser L."/>
            <person name="Kyrpides N."/>
            <person name="Ivanova N."/>
            <person name="Pagani I."/>
            <person name="Mattes T."/>
            <person name="Holmes A."/>
            <person name="Rutledge P."/>
            <person name="Paulsen I."/>
            <person name="Coleman N."/>
            <person name="Woyke T."/>
        </authorList>
    </citation>
    <scope>NUCLEOTIDE SEQUENCE [LARGE SCALE GENOMIC DNA]</scope>
    <source>
        <strain evidence="2 3">NBB3</strain>
    </source>
</reference>
<dbReference type="STRING" id="710685.MycrhN_0208"/>
<organism evidence="2 3">
    <name type="scientific">Mycolicibacterium rhodesiae (strain NBB3)</name>
    <name type="common">Mycobacterium rhodesiae</name>
    <dbReference type="NCBI Taxonomy" id="710685"/>
    <lineage>
        <taxon>Bacteria</taxon>
        <taxon>Bacillati</taxon>
        <taxon>Actinomycetota</taxon>
        <taxon>Actinomycetes</taxon>
        <taxon>Mycobacteriales</taxon>
        <taxon>Mycobacteriaceae</taxon>
        <taxon>Mycolicibacterium</taxon>
    </lineage>
</organism>
<dbReference type="Pfam" id="PF19457">
    <property type="entry name" value="DUF5994"/>
    <property type="match status" value="1"/>
</dbReference>
<dbReference type="HOGENOM" id="CLU_100184_1_0_11"/>
<keyword evidence="3" id="KW-1185">Reference proteome</keyword>
<dbReference type="AlphaFoldDB" id="G8RHP9"/>
<evidence type="ECO:0000313" key="2">
    <source>
        <dbReference type="EMBL" id="AEV70851.1"/>
    </source>
</evidence>
<dbReference type="KEGG" id="mrh:MycrhN_0208"/>
<feature type="compositionally biased region" description="Basic and acidic residues" evidence="1">
    <location>
        <begin position="150"/>
        <end position="163"/>
    </location>
</feature>
<dbReference type="EMBL" id="CP003169">
    <property type="protein sequence ID" value="AEV70851.1"/>
    <property type="molecule type" value="Genomic_DNA"/>
</dbReference>
<evidence type="ECO:0000313" key="3">
    <source>
        <dbReference type="Proteomes" id="UP000005442"/>
    </source>
</evidence>
<protein>
    <submittedName>
        <fullName evidence="2">Uncharacterized protein</fullName>
    </submittedName>
</protein>
<evidence type="ECO:0000256" key="1">
    <source>
        <dbReference type="SAM" id="MobiDB-lite"/>
    </source>
</evidence>
<accession>G8RHP9</accession>
<dbReference type="eggNOG" id="ENOG50320RP">
    <property type="taxonomic scope" value="Bacteria"/>
</dbReference>